<feature type="transmembrane region" description="Helical" evidence="2">
    <location>
        <begin position="243"/>
        <end position="263"/>
    </location>
</feature>
<reference evidence="4 5" key="1">
    <citation type="journal article" date="2015" name="Genome Announc.">
        <title>Complete Genome Sequencing of Protease-Producing Novel Arthrobacter sp. Strain IHBB 11108 Using PacBio Single-Molecule Real-Time Sequencing Technology.</title>
        <authorList>
            <person name="Kiran S."/>
            <person name="Swarnkar M.K."/>
            <person name="Pal M."/>
            <person name="Thakur R."/>
            <person name="Tewari R."/>
            <person name="Singh A.K."/>
            <person name="Gulati A."/>
        </authorList>
    </citation>
    <scope>NUCLEOTIDE SEQUENCE [LARGE SCALE GENOMIC DNA]</scope>
    <source>
        <strain evidence="4 5">IHBB 11108</strain>
    </source>
</reference>
<sequence>MSVKFPLRMLASATLAAALVAAVGLPSEAADAQSGSYQCSSRDVPQASGVLKLGIAEIAPVKPGEPVKIGNADGSFSLAANSVPADRGWTAANVFLNPGVEVAAKQVTQGDALQAKVPVNNGGLSYQSSFSFNEFNFDTPGTKELRLPADFTVNITFSDASEVPTNEFFKCHTDSPALLRSITVLGSTASPSATPSSTPVATADPSSSPSASQIVAPSDASTAAPHDGATTPSSDLAQTGVSGLWWGVAGFVLLLLGAAAVVFSRRRSLRLQETKK</sequence>
<keyword evidence="3" id="KW-0732">Signal</keyword>
<evidence type="ECO:0000256" key="1">
    <source>
        <dbReference type="SAM" id="MobiDB-lite"/>
    </source>
</evidence>
<dbReference type="STRING" id="1618207.UM93_13805"/>
<keyword evidence="2" id="KW-0472">Membrane</keyword>
<feature type="region of interest" description="Disordered" evidence="1">
    <location>
        <begin position="190"/>
        <end position="234"/>
    </location>
</feature>
<keyword evidence="2" id="KW-0812">Transmembrane</keyword>
<keyword evidence="5" id="KW-1185">Reference proteome</keyword>
<dbReference type="RefSeq" id="WP_045076117.1">
    <property type="nucleotide sequence ID" value="NZ_CP011005.1"/>
</dbReference>
<feature type="chain" id="PRO_5002273849" description="LPXTG cell wall anchor domain-containing protein" evidence="3">
    <location>
        <begin position="33"/>
        <end position="276"/>
    </location>
</feature>
<evidence type="ECO:0000313" key="4">
    <source>
        <dbReference type="EMBL" id="AJT42297.1"/>
    </source>
</evidence>
<protein>
    <recommendedName>
        <fullName evidence="6">LPXTG cell wall anchor domain-containing protein</fullName>
    </recommendedName>
</protein>
<dbReference type="NCBIfam" id="TIGR01167">
    <property type="entry name" value="LPXTG_anchor"/>
    <property type="match status" value="1"/>
</dbReference>
<evidence type="ECO:0008006" key="6">
    <source>
        <dbReference type="Google" id="ProtNLM"/>
    </source>
</evidence>
<feature type="signal peptide" evidence="3">
    <location>
        <begin position="1"/>
        <end position="32"/>
    </location>
</feature>
<feature type="compositionally biased region" description="Low complexity" evidence="1">
    <location>
        <begin position="190"/>
        <end position="218"/>
    </location>
</feature>
<dbReference type="AlphaFoldDB" id="A0A0D4C0T6"/>
<evidence type="ECO:0000256" key="2">
    <source>
        <dbReference type="SAM" id="Phobius"/>
    </source>
</evidence>
<dbReference type="Proteomes" id="UP000061839">
    <property type="component" value="Chromosome"/>
</dbReference>
<organism evidence="4 5">
    <name type="scientific">Psychromicrobium lacuslunae</name>
    <dbReference type="NCBI Taxonomy" id="1618207"/>
    <lineage>
        <taxon>Bacteria</taxon>
        <taxon>Bacillati</taxon>
        <taxon>Actinomycetota</taxon>
        <taxon>Actinomycetes</taxon>
        <taxon>Micrococcales</taxon>
        <taxon>Micrococcaceae</taxon>
        <taxon>Psychromicrobium</taxon>
    </lineage>
</organism>
<gene>
    <name evidence="4" type="ORF">UM93_13805</name>
</gene>
<name>A0A0D4C0T6_9MICC</name>
<dbReference type="EMBL" id="CP011005">
    <property type="protein sequence ID" value="AJT42297.1"/>
    <property type="molecule type" value="Genomic_DNA"/>
</dbReference>
<proteinExistence type="predicted"/>
<evidence type="ECO:0000313" key="5">
    <source>
        <dbReference type="Proteomes" id="UP000061839"/>
    </source>
</evidence>
<dbReference type="PATRIC" id="fig|1618207.4.peg.2804"/>
<dbReference type="HOGENOM" id="CLU_1007027_0_0_11"/>
<evidence type="ECO:0000256" key="3">
    <source>
        <dbReference type="SAM" id="SignalP"/>
    </source>
</evidence>
<keyword evidence="2" id="KW-1133">Transmembrane helix</keyword>
<dbReference type="KEGG" id="ari:UM93_13805"/>
<accession>A0A0D4C0T6</accession>